<gene>
    <name evidence="4" type="ORF">SAMN05421742_102336</name>
</gene>
<dbReference type="SUPFAM" id="SSF51230">
    <property type="entry name" value="Single hybrid motif"/>
    <property type="match status" value="1"/>
</dbReference>
<evidence type="ECO:0000256" key="2">
    <source>
        <dbReference type="SAM" id="MobiDB-lite"/>
    </source>
</evidence>
<organism evidence="4 5">
    <name type="scientific">Roseospirillum parvum</name>
    <dbReference type="NCBI Taxonomy" id="83401"/>
    <lineage>
        <taxon>Bacteria</taxon>
        <taxon>Pseudomonadati</taxon>
        <taxon>Pseudomonadota</taxon>
        <taxon>Alphaproteobacteria</taxon>
        <taxon>Rhodospirillales</taxon>
        <taxon>Rhodospirillaceae</taxon>
        <taxon>Roseospirillum</taxon>
    </lineage>
</organism>
<dbReference type="InterPro" id="IPR000089">
    <property type="entry name" value="Biotin_lipoyl"/>
</dbReference>
<dbReference type="Gene3D" id="2.40.50.100">
    <property type="match status" value="1"/>
</dbReference>
<keyword evidence="1" id="KW-0092">Biotin</keyword>
<dbReference type="Proteomes" id="UP000217076">
    <property type="component" value="Unassembled WGS sequence"/>
</dbReference>
<dbReference type="AlphaFoldDB" id="A0A1G7WVQ0"/>
<dbReference type="CDD" id="cd06850">
    <property type="entry name" value="biotinyl_domain"/>
    <property type="match status" value="1"/>
</dbReference>
<dbReference type="Pfam" id="PF00364">
    <property type="entry name" value="Biotin_lipoyl"/>
    <property type="match status" value="1"/>
</dbReference>
<proteinExistence type="predicted"/>
<dbReference type="InterPro" id="IPR050709">
    <property type="entry name" value="Biotin_Carboxyl_Carrier/Decarb"/>
</dbReference>
<protein>
    <submittedName>
        <fullName evidence="4">Biotin-requiring enzyme</fullName>
    </submittedName>
</protein>
<reference evidence="5" key="1">
    <citation type="submission" date="2016-10" db="EMBL/GenBank/DDBJ databases">
        <authorList>
            <person name="Varghese N."/>
            <person name="Submissions S."/>
        </authorList>
    </citation>
    <scope>NUCLEOTIDE SEQUENCE [LARGE SCALE GENOMIC DNA]</scope>
    <source>
        <strain evidence="5">930I</strain>
    </source>
</reference>
<dbReference type="FunFam" id="2.40.50.100:FF:000003">
    <property type="entry name" value="Acetyl-CoA carboxylase biotin carboxyl carrier protein"/>
    <property type="match status" value="1"/>
</dbReference>
<dbReference type="PANTHER" id="PTHR45266">
    <property type="entry name" value="OXALOACETATE DECARBOXYLASE ALPHA CHAIN"/>
    <property type="match status" value="1"/>
</dbReference>
<feature type="region of interest" description="Disordered" evidence="2">
    <location>
        <begin position="36"/>
        <end position="65"/>
    </location>
</feature>
<dbReference type="PANTHER" id="PTHR45266:SF3">
    <property type="entry name" value="OXALOACETATE DECARBOXYLASE ALPHA CHAIN"/>
    <property type="match status" value="1"/>
</dbReference>
<evidence type="ECO:0000256" key="1">
    <source>
        <dbReference type="ARBA" id="ARBA00023267"/>
    </source>
</evidence>
<keyword evidence="5" id="KW-1185">Reference proteome</keyword>
<accession>A0A1G7WVQ0</accession>
<dbReference type="InterPro" id="IPR011053">
    <property type="entry name" value="Single_hybrid_motif"/>
</dbReference>
<dbReference type="PROSITE" id="PS50968">
    <property type="entry name" value="BIOTINYL_LIPOYL"/>
    <property type="match status" value="1"/>
</dbReference>
<evidence type="ECO:0000313" key="4">
    <source>
        <dbReference type="EMBL" id="SDG76021.1"/>
    </source>
</evidence>
<name>A0A1G7WVQ0_9PROT</name>
<dbReference type="RefSeq" id="WP_092616187.1">
    <property type="nucleotide sequence ID" value="NZ_FNCV01000002.1"/>
</dbReference>
<dbReference type="STRING" id="83401.SAMN05421742_102336"/>
<feature type="domain" description="Lipoyl-binding" evidence="3">
    <location>
        <begin position="51"/>
        <end position="132"/>
    </location>
</feature>
<evidence type="ECO:0000313" key="5">
    <source>
        <dbReference type="Proteomes" id="UP000217076"/>
    </source>
</evidence>
<sequence>MRSYRITVEGVAYEVTVEELGGPQSAPGVAPAPAAIAAPQAAPAPLPAAPAAATPAPPPAAGAGDVPSPLAGTVVEVHVAAGQAVAAGAPLVTLEAMKMNTPIQAPQAGTVGAVHVAAGQAVQEGQALVSLT</sequence>
<evidence type="ECO:0000259" key="3">
    <source>
        <dbReference type="PROSITE" id="PS50968"/>
    </source>
</evidence>
<dbReference type="EMBL" id="FNCV01000002">
    <property type="protein sequence ID" value="SDG76021.1"/>
    <property type="molecule type" value="Genomic_DNA"/>
</dbReference>